<dbReference type="PANTHER" id="PTHR23130:SF199">
    <property type="entry name" value="CYTOCHROME B561 AND DOMON DOMAIN-CONTAINING PROTEIN"/>
    <property type="match status" value="1"/>
</dbReference>
<dbReference type="AlphaFoldDB" id="A0A8T2QRS5"/>
<dbReference type="EMBL" id="CM035437">
    <property type="protein sequence ID" value="KAH7286576.1"/>
    <property type="molecule type" value="Genomic_DNA"/>
</dbReference>
<dbReference type="PANTHER" id="PTHR23130">
    <property type="entry name" value="CYTOCHROME B561 AND DOMON DOMAIN-CONTAINING PROTEIN"/>
    <property type="match status" value="1"/>
</dbReference>
<feature type="domain" description="DOMON" evidence="5">
    <location>
        <begin position="54"/>
        <end position="171"/>
    </location>
</feature>
<evidence type="ECO:0000259" key="5">
    <source>
        <dbReference type="PROSITE" id="PS50836"/>
    </source>
</evidence>
<dbReference type="OrthoDB" id="19261at2759"/>
<proteinExistence type="predicted"/>
<organism evidence="6 7">
    <name type="scientific">Ceratopteris richardii</name>
    <name type="common">Triangle waterfern</name>
    <dbReference type="NCBI Taxonomy" id="49495"/>
    <lineage>
        <taxon>Eukaryota</taxon>
        <taxon>Viridiplantae</taxon>
        <taxon>Streptophyta</taxon>
        <taxon>Embryophyta</taxon>
        <taxon>Tracheophyta</taxon>
        <taxon>Polypodiopsida</taxon>
        <taxon>Polypodiidae</taxon>
        <taxon>Polypodiales</taxon>
        <taxon>Pteridineae</taxon>
        <taxon>Pteridaceae</taxon>
        <taxon>Parkerioideae</taxon>
        <taxon>Ceratopteris</taxon>
    </lineage>
</organism>
<evidence type="ECO:0000313" key="6">
    <source>
        <dbReference type="EMBL" id="KAH7286576.1"/>
    </source>
</evidence>
<keyword evidence="3" id="KW-0732">Signal</keyword>
<dbReference type="Proteomes" id="UP000825935">
    <property type="component" value="Chromosome 32"/>
</dbReference>
<keyword evidence="7" id="KW-1185">Reference proteome</keyword>
<keyword evidence="2" id="KW-0813">Transport</keyword>
<dbReference type="InterPro" id="IPR045265">
    <property type="entry name" value="AIR12_DOMON"/>
</dbReference>
<evidence type="ECO:0000256" key="1">
    <source>
        <dbReference type="ARBA" id="ARBA00004370"/>
    </source>
</evidence>
<sequence length="199" mass="21018">MDHSCSRMTSKNNAVAALPLAVVTAALLLLFGADACTTMVGNAHYARCRDLGAQGASIAYTYQRRTGRLDVAFTGHGTSPSGWVGWGINPSGWGMVGSSVLVAFQAHNGTNVLPFKLSPAVQAGMRLHTTAIDFPIIAKRAIIQGSSFTIFASLLLRPSQSTALNFVWNRGSAVSGFSPLPHSLLPQDLRGFTSIDVAE</sequence>
<evidence type="ECO:0000256" key="4">
    <source>
        <dbReference type="ARBA" id="ARBA00023136"/>
    </source>
</evidence>
<comment type="caution">
    <text evidence="6">The sequence shown here is derived from an EMBL/GenBank/DDBJ whole genome shotgun (WGS) entry which is preliminary data.</text>
</comment>
<evidence type="ECO:0000256" key="3">
    <source>
        <dbReference type="ARBA" id="ARBA00022729"/>
    </source>
</evidence>
<dbReference type="GO" id="GO:0016020">
    <property type="term" value="C:membrane"/>
    <property type="evidence" value="ECO:0007669"/>
    <property type="project" value="UniProtKB-SubCell"/>
</dbReference>
<gene>
    <name evidence="6" type="ORF">KP509_32G013500</name>
</gene>
<reference evidence="6" key="1">
    <citation type="submission" date="2021-08" db="EMBL/GenBank/DDBJ databases">
        <title>WGS assembly of Ceratopteris richardii.</title>
        <authorList>
            <person name="Marchant D.B."/>
            <person name="Chen G."/>
            <person name="Jenkins J."/>
            <person name="Shu S."/>
            <person name="Leebens-Mack J."/>
            <person name="Grimwood J."/>
            <person name="Schmutz J."/>
            <person name="Soltis P."/>
            <person name="Soltis D."/>
            <person name="Chen Z.-H."/>
        </authorList>
    </citation>
    <scope>NUCLEOTIDE SEQUENCE</scope>
    <source>
        <strain evidence="6">Whitten #5841</strain>
        <tissue evidence="6">Leaf</tissue>
    </source>
</reference>
<dbReference type="PROSITE" id="PS50836">
    <property type="entry name" value="DOMON"/>
    <property type="match status" value="1"/>
</dbReference>
<dbReference type="InterPro" id="IPR005018">
    <property type="entry name" value="DOMON_domain"/>
</dbReference>
<keyword evidence="4" id="KW-0472">Membrane</keyword>
<dbReference type="Pfam" id="PF04526">
    <property type="entry name" value="DUF568"/>
    <property type="match status" value="1"/>
</dbReference>
<evidence type="ECO:0000313" key="7">
    <source>
        <dbReference type="Proteomes" id="UP000825935"/>
    </source>
</evidence>
<dbReference type="OMA" id="QSTMVLD"/>
<evidence type="ECO:0000256" key="2">
    <source>
        <dbReference type="ARBA" id="ARBA00022448"/>
    </source>
</evidence>
<comment type="subcellular location">
    <subcellularLocation>
        <location evidence="1">Membrane</location>
    </subcellularLocation>
</comment>
<protein>
    <recommendedName>
        <fullName evidence="5">DOMON domain-containing protein</fullName>
    </recommendedName>
</protein>
<name>A0A8T2QRS5_CERRI</name>
<accession>A0A8T2QRS5</accession>